<keyword evidence="2" id="KW-1185">Reference proteome</keyword>
<protein>
    <submittedName>
        <fullName evidence="1">DNA (Cytosine-5)-methyltransferase 1</fullName>
    </submittedName>
</protein>
<dbReference type="InterPro" id="IPR043151">
    <property type="entry name" value="BAH_sf"/>
</dbReference>
<dbReference type="AlphaFoldDB" id="A0A151K0P1"/>
<sequence length="130" mass="14655">VYDMNGHLCLFDAGVEENLSPEGSISTKDMEPINTAPCMRSFMKLSGVTLGKKSAVHLLRRASKVKTPAWWEIKNGEKRFHANRLRRSIDTILGETSDLIELFLSDQCCEVSFISIRSKASVIHKKMLEN</sequence>
<feature type="non-terminal residue" evidence="1">
    <location>
        <position position="1"/>
    </location>
</feature>
<dbReference type="GO" id="GO:0008168">
    <property type="term" value="F:methyltransferase activity"/>
    <property type="evidence" value="ECO:0007669"/>
    <property type="project" value="UniProtKB-KW"/>
</dbReference>
<proteinExistence type="predicted"/>
<dbReference type="EMBL" id="KQ981236">
    <property type="protein sequence ID" value="KYN44323.1"/>
    <property type="molecule type" value="Genomic_DNA"/>
</dbReference>
<gene>
    <name evidence="1" type="ORF">ALC56_01237</name>
</gene>
<dbReference type="STRING" id="34720.A0A151K0P1"/>
<evidence type="ECO:0000313" key="2">
    <source>
        <dbReference type="Proteomes" id="UP000078541"/>
    </source>
</evidence>
<dbReference type="GO" id="GO:0032259">
    <property type="term" value="P:methylation"/>
    <property type="evidence" value="ECO:0007669"/>
    <property type="project" value="UniProtKB-KW"/>
</dbReference>
<keyword evidence="1" id="KW-0808">Transferase</keyword>
<reference evidence="1 2" key="1">
    <citation type="submission" date="2016-03" db="EMBL/GenBank/DDBJ databases">
        <title>Trachymyrmex septentrionalis WGS genome.</title>
        <authorList>
            <person name="Nygaard S."/>
            <person name="Hu H."/>
            <person name="Boomsma J."/>
            <person name="Zhang G."/>
        </authorList>
    </citation>
    <scope>NUCLEOTIDE SEQUENCE [LARGE SCALE GENOMIC DNA]</scope>
    <source>
        <strain evidence="1">Tsep2-gDNA-1</strain>
        <tissue evidence="1">Whole body</tissue>
    </source>
</reference>
<evidence type="ECO:0000313" key="1">
    <source>
        <dbReference type="EMBL" id="KYN44323.1"/>
    </source>
</evidence>
<name>A0A151K0P1_9HYME</name>
<organism evidence="1 2">
    <name type="scientific">Trachymyrmex septentrionalis</name>
    <dbReference type="NCBI Taxonomy" id="34720"/>
    <lineage>
        <taxon>Eukaryota</taxon>
        <taxon>Metazoa</taxon>
        <taxon>Ecdysozoa</taxon>
        <taxon>Arthropoda</taxon>
        <taxon>Hexapoda</taxon>
        <taxon>Insecta</taxon>
        <taxon>Pterygota</taxon>
        <taxon>Neoptera</taxon>
        <taxon>Endopterygota</taxon>
        <taxon>Hymenoptera</taxon>
        <taxon>Apocrita</taxon>
        <taxon>Aculeata</taxon>
        <taxon>Formicoidea</taxon>
        <taxon>Formicidae</taxon>
        <taxon>Myrmicinae</taxon>
        <taxon>Trachymyrmex</taxon>
    </lineage>
</organism>
<accession>A0A151K0P1</accession>
<dbReference type="Gene3D" id="2.30.30.490">
    <property type="match status" value="1"/>
</dbReference>
<dbReference type="Proteomes" id="UP000078541">
    <property type="component" value="Unassembled WGS sequence"/>
</dbReference>
<keyword evidence="1" id="KW-0489">Methyltransferase</keyword>